<accession>A0ACA9R5V0</accession>
<organism evidence="1 2">
    <name type="scientific">Cetraspora pellucida</name>
    <dbReference type="NCBI Taxonomy" id="1433469"/>
    <lineage>
        <taxon>Eukaryota</taxon>
        <taxon>Fungi</taxon>
        <taxon>Fungi incertae sedis</taxon>
        <taxon>Mucoromycota</taxon>
        <taxon>Glomeromycotina</taxon>
        <taxon>Glomeromycetes</taxon>
        <taxon>Diversisporales</taxon>
        <taxon>Gigasporaceae</taxon>
        <taxon>Cetraspora</taxon>
    </lineage>
</organism>
<dbReference type="Proteomes" id="UP000789366">
    <property type="component" value="Unassembled WGS sequence"/>
</dbReference>
<comment type="caution">
    <text evidence="1">The sequence shown here is derived from an EMBL/GenBank/DDBJ whole genome shotgun (WGS) entry which is preliminary data.</text>
</comment>
<reference evidence="1" key="1">
    <citation type="submission" date="2021-06" db="EMBL/GenBank/DDBJ databases">
        <authorList>
            <person name="Kallberg Y."/>
            <person name="Tangrot J."/>
            <person name="Rosling A."/>
        </authorList>
    </citation>
    <scope>NUCLEOTIDE SEQUENCE</scope>
    <source>
        <strain evidence="1">28 12/20/2015</strain>
    </source>
</reference>
<protein>
    <submittedName>
        <fullName evidence="1">8878_t:CDS:1</fullName>
    </submittedName>
</protein>
<feature type="non-terminal residue" evidence="1">
    <location>
        <position position="41"/>
    </location>
</feature>
<gene>
    <name evidence="1" type="ORF">SPELUC_LOCUS16176</name>
</gene>
<name>A0ACA9R5V0_9GLOM</name>
<dbReference type="EMBL" id="CAJVPW010058158">
    <property type="protein sequence ID" value="CAG8777688.1"/>
    <property type="molecule type" value="Genomic_DNA"/>
</dbReference>
<proteinExistence type="predicted"/>
<evidence type="ECO:0000313" key="1">
    <source>
        <dbReference type="EMBL" id="CAG8777688.1"/>
    </source>
</evidence>
<keyword evidence="2" id="KW-1185">Reference proteome</keyword>
<sequence>NLSLTDNISGDNSSDYDSPGWSECEEYYEPKNEFCDLCGCS</sequence>
<feature type="non-terminal residue" evidence="1">
    <location>
        <position position="1"/>
    </location>
</feature>
<evidence type="ECO:0000313" key="2">
    <source>
        <dbReference type="Proteomes" id="UP000789366"/>
    </source>
</evidence>